<dbReference type="VEuPathDB" id="ToxoDB:CSUI_000691"/>
<protein>
    <submittedName>
        <fullName evidence="3">Transmembrane protein</fullName>
    </submittedName>
</protein>
<accession>A0A2C6LEI6</accession>
<dbReference type="RefSeq" id="XP_067927105.1">
    <property type="nucleotide sequence ID" value="XM_068060922.1"/>
</dbReference>
<keyword evidence="2 3" id="KW-0812">Transmembrane</keyword>
<feature type="region of interest" description="Disordered" evidence="1">
    <location>
        <begin position="1"/>
        <end position="25"/>
    </location>
</feature>
<sequence length="271" mass="29302">METHGKAPGSGMTCLRASRTIGHGPPSSSLRCVPLSAASGKIRCRRDLLRILSGLPLFLLVFSWQSQPLSPGARAPLDIVVALANLLPRDVGRTLSGDTLGRGRSEESDTRAFPFDDVLSGRLVPASVRSNQDVGDISTPGRSLRLRGEDGDPLEPPYAFSRPFSQHREYFSSGRHTDATAASGQTGRSSAPRANGKTSGLAQEVERQKNAFVTLQAAFAQLAQFHPDVYETSHVRGLIKWWQDPYIVILLCLSFGGLVAMGVWCLVASYK</sequence>
<proteinExistence type="predicted"/>
<dbReference type="OrthoDB" id="10297842at2759"/>
<reference evidence="3 4" key="1">
    <citation type="journal article" date="2017" name="Int. J. Parasitol.">
        <title>The genome of the protozoan parasite Cystoisospora suis and a reverse vaccinology approach to identify vaccine candidates.</title>
        <authorList>
            <person name="Palmieri N."/>
            <person name="Shrestha A."/>
            <person name="Ruttkowski B."/>
            <person name="Beck T."/>
            <person name="Vogl C."/>
            <person name="Tomley F."/>
            <person name="Blake D.P."/>
            <person name="Joachim A."/>
        </authorList>
    </citation>
    <scope>NUCLEOTIDE SEQUENCE [LARGE SCALE GENOMIC DNA]</scope>
    <source>
        <strain evidence="3 4">Wien I</strain>
    </source>
</reference>
<keyword evidence="2" id="KW-1133">Transmembrane helix</keyword>
<keyword evidence="2" id="KW-0472">Membrane</keyword>
<evidence type="ECO:0000313" key="4">
    <source>
        <dbReference type="Proteomes" id="UP000221165"/>
    </source>
</evidence>
<evidence type="ECO:0000256" key="1">
    <source>
        <dbReference type="SAM" id="MobiDB-lite"/>
    </source>
</evidence>
<organism evidence="3 4">
    <name type="scientific">Cystoisospora suis</name>
    <dbReference type="NCBI Taxonomy" id="483139"/>
    <lineage>
        <taxon>Eukaryota</taxon>
        <taxon>Sar</taxon>
        <taxon>Alveolata</taxon>
        <taxon>Apicomplexa</taxon>
        <taxon>Conoidasida</taxon>
        <taxon>Coccidia</taxon>
        <taxon>Eucoccidiorida</taxon>
        <taxon>Eimeriorina</taxon>
        <taxon>Sarcocystidae</taxon>
        <taxon>Cystoisospora</taxon>
    </lineage>
</organism>
<dbReference type="Proteomes" id="UP000221165">
    <property type="component" value="Unassembled WGS sequence"/>
</dbReference>
<comment type="caution">
    <text evidence="3">The sequence shown here is derived from an EMBL/GenBank/DDBJ whole genome shotgun (WGS) entry which is preliminary data.</text>
</comment>
<dbReference type="AlphaFoldDB" id="A0A2C6LEI6"/>
<evidence type="ECO:0000256" key="2">
    <source>
        <dbReference type="SAM" id="Phobius"/>
    </source>
</evidence>
<evidence type="ECO:0000313" key="3">
    <source>
        <dbReference type="EMBL" id="PHJ25458.1"/>
    </source>
</evidence>
<keyword evidence="4" id="KW-1185">Reference proteome</keyword>
<feature type="region of interest" description="Disordered" evidence="1">
    <location>
        <begin position="130"/>
        <end position="159"/>
    </location>
</feature>
<feature type="region of interest" description="Disordered" evidence="1">
    <location>
        <begin position="173"/>
        <end position="199"/>
    </location>
</feature>
<dbReference type="GeneID" id="94424133"/>
<gene>
    <name evidence="3" type="ORF">CSUI_000691</name>
</gene>
<feature type="transmembrane region" description="Helical" evidence="2">
    <location>
        <begin position="246"/>
        <end position="267"/>
    </location>
</feature>
<name>A0A2C6LEI6_9APIC</name>
<feature type="compositionally biased region" description="Polar residues" evidence="1">
    <location>
        <begin position="180"/>
        <end position="189"/>
    </location>
</feature>
<dbReference type="EMBL" id="MIGC01000271">
    <property type="protein sequence ID" value="PHJ25458.1"/>
    <property type="molecule type" value="Genomic_DNA"/>
</dbReference>